<dbReference type="InterPro" id="IPR021896">
    <property type="entry name" value="THAP9-like_HTH"/>
</dbReference>
<sequence>MNPSLTQISVVFTPPKLFIAGDMPGNCTTDEAAGSTERLQRAKNRGIKRSIEDMMSNIGSGISGSSNKCSVIEKDDVQSCDESVSNQPSETDKTISPLSEEQQLKINYLEEENEILKKENQELKSTVTDLLTNRSQMYSYSELENLLTPVFSKTQLDALLNKKKIKRWPDEDVSAAFTLRSFSPKCYEYLRKKKGISIAL</sequence>
<dbReference type="AlphaFoldDB" id="A0AAE1QJ75"/>
<evidence type="ECO:0000313" key="5">
    <source>
        <dbReference type="Proteomes" id="UP001292094"/>
    </source>
</evidence>
<feature type="compositionally biased region" description="Polar residues" evidence="2">
    <location>
        <begin position="80"/>
        <end position="98"/>
    </location>
</feature>
<dbReference type="EMBL" id="JAWZYT010000148">
    <property type="protein sequence ID" value="KAK4327494.1"/>
    <property type="molecule type" value="Genomic_DNA"/>
</dbReference>
<proteinExistence type="predicted"/>
<dbReference type="Pfam" id="PF12017">
    <property type="entry name" value="Tnp_P_element"/>
    <property type="match status" value="1"/>
</dbReference>
<evidence type="ECO:0000256" key="2">
    <source>
        <dbReference type="SAM" id="MobiDB-lite"/>
    </source>
</evidence>
<name>A0AAE1QJ75_9EUCA</name>
<evidence type="ECO:0000256" key="1">
    <source>
        <dbReference type="SAM" id="Coils"/>
    </source>
</evidence>
<dbReference type="Proteomes" id="UP001292094">
    <property type="component" value="Unassembled WGS sequence"/>
</dbReference>
<feature type="domain" description="THAP9-like helix-turn-helix" evidence="3">
    <location>
        <begin position="139"/>
        <end position="193"/>
    </location>
</feature>
<comment type="caution">
    <text evidence="4">The sequence shown here is derived from an EMBL/GenBank/DDBJ whole genome shotgun (WGS) entry which is preliminary data.</text>
</comment>
<feature type="region of interest" description="Disordered" evidence="2">
    <location>
        <begin position="79"/>
        <end position="98"/>
    </location>
</feature>
<accession>A0AAE1QJ75</accession>
<reference evidence="4" key="1">
    <citation type="submission" date="2023-11" db="EMBL/GenBank/DDBJ databases">
        <title>Genome assemblies of two species of porcelain crab, Petrolisthes cinctipes and Petrolisthes manimaculis (Anomura: Porcellanidae).</title>
        <authorList>
            <person name="Angst P."/>
        </authorList>
    </citation>
    <scope>NUCLEOTIDE SEQUENCE</scope>
    <source>
        <strain evidence="4">PB745_02</strain>
        <tissue evidence="4">Gill</tissue>
    </source>
</reference>
<organism evidence="4 5">
    <name type="scientific">Petrolisthes manimaculis</name>
    <dbReference type="NCBI Taxonomy" id="1843537"/>
    <lineage>
        <taxon>Eukaryota</taxon>
        <taxon>Metazoa</taxon>
        <taxon>Ecdysozoa</taxon>
        <taxon>Arthropoda</taxon>
        <taxon>Crustacea</taxon>
        <taxon>Multicrustacea</taxon>
        <taxon>Malacostraca</taxon>
        <taxon>Eumalacostraca</taxon>
        <taxon>Eucarida</taxon>
        <taxon>Decapoda</taxon>
        <taxon>Pleocyemata</taxon>
        <taxon>Anomura</taxon>
        <taxon>Galatheoidea</taxon>
        <taxon>Porcellanidae</taxon>
        <taxon>Petrolisthes</taxon>
    </lineage>
</organism>
<gene>
    <name evidence="4" type="ORF">Pmani_002050</name>
</gene>
<keyword evidence="5" id="KW-1185">Reference proteome</keyword>
<keyword evidence="1" id="KW-0175">Coiled coil</keyword>
<evidence type="ECO:0000259" key="3">
    <source>
        <dbReference type="Pfam" id="PF12017"/>
    </source>
</evidence>
<feature type="coiled-coil region" evidence="1">
    <location>
        <begin position="99"/>
        <end position="133"/>
    </location>
</feature>
<protein>
    <recommendedName>
        <fullName evidence="3">THAP9-like helix-turn-helix domain-containing protein</fullName>
    </recommendedName>
</protein>
<evidence type="ECO:0000313" key="4">
    <source>
        <dbReference type="EMBL" id="KAK4327494.1"/>
    </source>
</evidence>